<keyword evidence="1" id="KW-0813">Transport</keyword>
<dbReference type="AlphaFoldDB" id="A0A842HQM9"/>
<gene>
    <name evidence="6" type="ORF">GTU67_09500</name>
</gene>
<dbReference type="Gene3D" id="3.40.50.300">
    <property type="entry name" value="P-loop containing nucleotide triphosphate hydrolases"/>
    <property type="match status" value="1"/>
</dbReference>
<dbReference type="GO" id="GO:0005886">
    <property type="term" value="C:plasma membrane"/>
    <property type="evidence" value="ECO:0007669"/>
    <property type="project" value="TreeGrafter"/>
</dbReference>
<dbReference type="RefSeq" id="WP_185779839.1">
    <property type="nucleotide sequence ID" value="NZ_JACJUU010000006.1"/>
</dbReference>
<dbReference type="SMART" id="SM00382">
    <property type="entry name" value="AAA"/>
    <property type="match status" value="1"/>
</dbReference>
<dbReference type="InterPro" id="IPR003593">
    <property type="entry name" value="AAA+_ATPase"/>
</dbReference>
<name>A0A842HQM9_9BURK</name>
<dbReference type="InterPro" id="IPR027417">
    <property type="entry name" value="P-loop_NTPase"/>
</dbReference>
<dbReference type="GO" id="GO:0015192">
    <property type="term" value="F:L-phenylalanine transmembrane transporter activity"/>
    <property type="evidence" value="ECO:0007669"/>
    <property type="project" value="TreeGrafter"/>
</dbReference>
<dbReference type="CDD" id="cd03219">
    <property type="entry name" value="ABC_Mj1267_LivG_branched"/>
    <property type="match status" value="1"/>
</dbReference>
<keyword evidence="7" id="KW-1185">Reference proteome</keyword>
<dbReference type="Pfam" id="PF00005">
    <property type="entry name" value="ABC_tran"/>
    <property type="match status" value="1"/>
</dbReference>
<keyword evidence="2" id="KW-1003">Cell membrane</keyword>
<protein>
    <submittedName>
        <fullName evidence="6">ABC transporter ATP-binding protein</fullName>
    </submittedName>
</protein>
<evidence type="ECO:0000259" key="5">
    <source>
        <dbReference type="PROSITE" id="PS50893"/>
    </source>
</evidence>
<dbReference type="PANTHER" id="PTHR45772">
    <property type="entry name" value="CONSERVED COMPONENT OF ABC TRANSPORTER FOR NATURAL AMINO ACIDS-RELATED"/>
    <property type="match status" value="1"/>
</dbReference>
<sequence>MSLLTVNGLGKSFGGVKAVDGINFNLHAGELLALIGPNGAGKSTTFNMVNGQLHADRGSIKLDGHELIGKPPREIWRLGVGRTFQIAETFSSFTVVENVQMALLSADNRLLSTWRRAAGHKRTEALELLDQVGMAAQADRACSELAYGDVKRVELAVAIANSPKLLLMDEPTAGMAPKERNDLMALTKRLVVERGMAVLFTEHSMDVVFAYADRMIVLARGRLIAEGKPLEIRNHPKVQEVYFGTGKTFEKEVQAQEPA</sequence>
<dbReference type="GO" id="GO:0005304">
    <property type="term" value="F:L-valine transmembrane transporter activity"/>
    <property type="evidence" value="ECO:0007669"/>
    <property type="project" value="TreeGrafter"/>
</dbReference>
<dbReference type="InterPro" id="IPR032823">
    <property type="entry name" value="BCA_ABC_TP_C"/>
</dbReference>
<comment type="caution">
    <text evidence="6">The sequence shown here is derived from an EMBL/GenBank/DDBJ whole genome shotgun (WGS) entry which is preliminary data.</text>
</comment>
<reference evidence="6 7" key="1">
    <citation type="submission" date="2020-08" db="EMBL/GenBank/DDBJ databases">
        <title>Paraeoetvoesia sp. YC-7-48 draft genome sequence.</title>
        <authorList>
            <person name="Yao L."/>
        </authorList>
    </citation>
    <scope>NUCLEOTIDE SEQUENCE [LARGE SCALE GENOMIC DNA]</scope>
    <source>
        <strain evidence="7">YC-7-48</strain>
    </source>
</reference>
<dbReference type="GO" id="GO:0005524">
    <property type="term" value="F:ATP binding"/>
    <property type="evidence" value="ECO:0007669"/>
    <property type="project" value="UniProtKB-KW"/>
</dbReference>
<dbReference type="InterPro" id="IPR051120">
    <property type="entry name" value="ABC_AA/LPS_Transport"/>
</dbReference>
<evidence type="ECO:0000256" key="4">
    <source>
        <dbReference type="ARBA" id="ARBA00022840"/>
    </source>
</evidence>
<keyword evidence="4 6" id="KW-0067">ATP-binding</keyword>
<feature type="domain" description="ABC transporter" evidence="5">
    <location>
        <begin position="4"/>
        <end position="245"/>
    </location>
</feature>
<dbReference type="GO" id="GO:0016887">
    <property type="term" value="F:ATP hydrolysis activity"/>
    <property type="evidence" value="ECO:0007669"/>
    <property type="project" value="InterPro"/>
</dbReference>
<dbReference type="GO" id="GO:1903805">
    <property type="term" value="P:L-valine import across plasma membrane"/>
    <property type="evidence" value="ECO:0007669"/>
    <property type="project" value="TreeGrafter"/>
</dbReference>
<evidence type="ECO:0000313" key="7">
    <source>
        <dbReference type="Proteomes" id="UP000545386"/>
    </source>
</evidence>
<dbReference type="PROSITE" id="PS50893">
    <property type="entry name" value="ABC_TRANSPORTER_2"/>
    <property type="match status" value="1"/>
</dbReference>
<dbReference type="Proteomes" id="UP000545386">
    <property type="component" value="Unassembled WGS sequence"/>
</dbReference>
<dbReference type="Pfam" id="PF12399">
    <property type="entry name" value="BCA_ABC_TP_C"/>
    <property type="match status" value="1"/>
</dbReference>
<dbReference type="GO" id="GO:1903806">
    <property type="term" value="P:L-isoleucine import across plasma membrane"/>
    <property type="evidence" value="ECO:0007669"/>
    <property type="project" value="TreeGrafter"/>
</dbReference>
<evidence type="ECO:0000256" key="3">
    <source>
        <dbReference type="ARBA" id="ARBA00022741"/>
    </source>
</evidence>
<evidence type="ECO:0000256" key="2">
    <source>
        <dbReference type="ARBA" id="ARBA00022475"/>
    </source>
</evidence>
<evidence type="ECO:0000313" key="6">
    <source>
        <dbReference type="EMBL" id="MBC2770144.1"/>
    </source>
</evidence>
<dbReference type="InterPro" id="IPR003439">
    <property type="entry name" value="ABC_transporter-like_ATP-bd"/>
</dbReference>
<evidence type="ECO:0000256" key="1">
    <source>
        <dbReference type="ARBA" id="ARBA00022448"/>
    </source>
</evidence>
<dbReference type="GO" id="GO:0015188">
    <property type="term" value="F:L-isoleucine transmembrane transporter activity"/>
    <property type="evidence" value="ECO:0007669"/>
    <property type="project" value="TreeGrafter"/>
</dbReference>
<dbReference type="PANTHER" id="PTHR45772:SF7">
    <property type="entry name" value="AMINO ACID ABC TRANSPORTER ATP-BINDING PROTEIN"/>
    <property type="match status" value="1"/>
</dbReference>
<dbReference type="EMBL" id="JACJUU010000006">
    <property type="protein sequence ID" value="MBC2770144.1"/>
    <property type="molecule type" value="Genomic_DNA"/>
</dbReference>
<dbReference type="GO" id="GO:0042941">
    <property type="term" value="P:D-alanine transmembrane transport"/>
    <property type="evidence" value="ECO:0007669"/>
    <property type="project" value="TreeGrafter"/>
</dbReference>
<proteinExistence type="predicted"/>
<accession>A0A842HQM9</accession>
<dbReference type="GO" id="GO:0015808">
    <property type="term" value="P:L-alanine transport"/>
    <property type="evidence" value="ECO:0007669"/>
    <property type="project" value="TreeGrafter"/>
</dbReference>
<organism evidence="6 7">
    <name type="scientific">Pusillimonas minor</name>
    <dbReference type="NCBI Taxonomy" id="2697024"/>
    <lineage>
        <taxon>Bacteria</taxon>
        <taxon>Pseudomonadati</taxon>
        <taxon>Pseudomonadota</taxon>
        <taxon>Betaproteobacteria</taxon>
        <taxon>Burkholderiales</taxon>
        <taxon>Alcaligenaceae</taxon>
        <taxon>Pusillimonas</taxon>
    </lineage>
</organism>
<keyword evidence="2" id="KW-0472">Membrane</keyword>
<dbReference type="SUPFAM" id="SSF52540">
    <property type="entry name" value="P-loop containing nucleoside triphosphate hydrolases"/>
    <property type="match status" value="1"/>
</dbReference>
<keyword evidence="3" id="KW-0547">Nucleotide-binding</keyword>